<organism evidence="1">
    <name type="scientific">Anguilla anguilla</name>
    <name type="common">European freshwater eel</name>
    <name type="synonym">Muraena anguilla</name>
    <dbReference type="NCBI Taxonomy" id="7936"/>
    <lineage>
        <taxon>Eukaryota</taxon>
        <taxon>Metazoa</taxon>
        <taxon>Chordata</taxon>
        <taxon>Craniata</taxon>
        <taxon>Vertebrata</taxon>
        <taxon>Euteleostomi</taxon>
        <taxon>Actinopterygii</taxon>
        <taxon>Neopterygii</taxon>
        <taxon>Teleostei</taxon>
        <taxon>Anguilliformes</taxon>
        <taxon>Anguillidae</taxon>
        <taxon>Anguilla</taxon>
    </lineage>
</organism>
<name>A0A0E9SF49_ANGAN</name>
<sequence>MLNRPGSHSGCIPPTSLLKNKITFPHTRELIIVGMMHPCWVKKWPCVTF</sequence>
<accession>A0A0E9SF49</accession>
<dbReference type="AlphaFoldDB" id="A0A0E9SF49"/>
<evidence type="ECO:0000313" key="1">
    <source>
        <dbReference type="EMBL" id="JAH39906.1"/>
    </source>
</evidence>
<proteinExistence type="predicted"/>
<protein>
    <submittedName>
        <fullName evidence="1">Uncharacterized protein</fullName>
    </submittedName>
</protein>
<reference evidence="1" key="2">
    <citation type="journal article" date="2015" name="Fish Shellfish Immunol.">
        <title>Early steps in the European eel (Anguilla anguilla)-Vibrio vulnificus interaction in the gills: Role of the RtxA13 toxin.</title>
        <authorList>
            <person name="Callol A."/>
            <person name="Pajuelo D."/>
            <person name="Ebbesson L."/>
            <person name="Teles M."/>
            <person name="MacKenzie S."/>
            <person name="Amaro C."/>
        </authorList>
    </citation>
    <scope>NUCLEOTIDE SEQUENCE</scope>
</reference>
<reference evidence="1" key="1">
    <citation type="submission" date="2014-11" db="EMBL/GenBank/DDBJ databases">
        <authorList>
            <person name="Amaro Gonzalez C."/>
        </authorList>
    </citation>
    <scope>NUCLEOTIDE SEQUENCE</scope>
</reference>
<dbReference type="EMBL" id="GBXM01068671">
    <property type="protein sequence ID" value="JAH39906.1"/>
    <property type="molecule type" value="Transcribed_RNA"/>
</dbReference>